<dbReference type="CDD" id="cd05016">
    <property type="entry name" value="SIS_PGI_2"/>
    <property type="match status" value="1"/>
</dbReference>
<evidence type="ECO:0000256" key="6">
    <source>
        <dbReference type="ARBA" id="ARBA00029321"/>
    </source>
</evidence>
<organism evidence="9 11">
    <name type="scientific">Solemya velum gill symbiont</name>
    <dbReference type="NCBI Taxonomy" id="2340"/>
    <lineage>
        <taxon>Bacteria</taxon>
        <taxon>Pseudomonadati</taxon>
        <taxon>Pseudomonadota</taxon>
        <taxon>Gammaproteobacteria</taxon>
        <taxon>sulfur-oxidizing symbionts</taxon>
    </lineage>
</organism>
<comment type="pathway">
    <text evidence="7">Carbohydrate biosynthesis; gluconeogenesis.</text>
</comment>
<dbReference type="Proteomes" id="UP000190962">
    <property type="component" value="Unassembled WGS sequence"/>
</dbReference>
<accession>A0A0B0HAC7</accession>
<dbReference type="PROSITE" id="PS51463">
    <property type="entry name" value="P_GLUCOSE_ISOMERASE_3"/>
    <property type="match status" value="1"/>
</dbReference>
<dbReference type="GO" id="GO:0006094">
    <property type="term" value="P:gluconeogenesis"/>
    <property type="evidence" value="ECO:0007669"/>
    <property type="project" value="UniProtKB-UniRule"/>
</dbReference>
<dbReference type="InterPro" id="IPR018189">
    <property type="entry name" value="Phosphoglucose_isomerase_CS"/>
</dbReference>
<dbReference type="GO" id="GO:0051156">
    <property type="term" value="P:glucose 6-phosphate metabolic process"/>
    <property type="evidence" value="ECO:0007669"/>
    <property type="project" value="TreeGrafter"/>
</dbReference>
<dbReference type="GO" id="GO:0005829">
    <property type="term" value="C:cytosol"/>
    <property type="evidence" value="ECO:0007669"/>
    <property type="project" value="TreeGrafter"/>
</dbReference>
<dbReference type="GO" id="GO:0004347">
    <property type="term" value="F:glucose-6-phosphate isomerase activity"/>
    <property type="evidence" value="ECO:0007669"/>
    <property type="project" value="UniProtKB-UniRule"/>
</dbReference>
<dbReference type="OrthoDB" id="140919at2"/>
<feature type="active site" description="Proton donor" evidence="7">
    <location>
        <position position="358"/>
    </location>
</feature>
<dbReference type="UniPathway" id="UPA00138"/>
<dbReference type="InterPro" id="IPR001672">
    <property type="entry name" value="G6P_Isomerase"/>
</dbReference>
<dbReference type="STRING" id="2340.JV46_18220"/>
<proteinExistence type="inferred from homology"/>
<evidence type="ECO:0000313" key="12">
    <source>
        <dbReference type="Proteomes" id="UP000190962"/>
    </source>
</evidence>
<dbReference type="UniPathway" id="UPA00109">
    <property type="reaction ID" value="UER00181"/>
</dbReference>
<dbReference type="PRINTS" id="PR00662">
    <property type="entry name" value="G6PISOMERASE"/>
</dbReference>
<keyword evidence="3 7" id="KW-0312">Gluconeogenesis</keyword>
<dbReference type="Gene3D" id="3.40.50.10490">
    <property type="entry name" value="Glucose-6-phosphate isomerase like protein, domain 1"/>
    <property type="match status" value="2"/>
</dbReference>
<dbReference type="eggNOG" id="COG0166">
    <property type="taxonomic scope" value="Bacteria"/>
</dbReference>
<comment type="similarity">
    <text evidence="2 7 8">Belongs to the GPI family.</text>
</comment>
<dbReference type="PATRIC" id="fig|2340.3.peg.148"/>
<dbReference type="InterPro" id="IPR046348">
    <property type="entry name" value="SIS_dom_sf"/>
</dbReference>
<dbReference type="GO" id="GO:0006096">
    <property type="term" value="P:glycolytic process"/>
    <property type="evidence" value="ECO:0007669"/>
    <property type="project" value="UniProtKB-UniRule"/>
</dbReference>
<dbReference type="HAMAP" id="MF_00473">
    <property type="entry name" value="G6P_isomerase"/>
    <property type="match status" value="1"/>
</dbReference>
<comment type="pathway">
    <text evidence="1 7 8">Carbohydrate degradation; glycolysis; D-glyceraldehyde 3-phosphate and glycerone phosphate from D-glucose: step 2/4.</text>
</comment>
<reference evidence="9 11" key="1">
    <citation type="journal article" date="2014" name="BMC Genomics">
        <title>The genome of the intracellular bacterium of the coastal bivalve, Solemya velum: a blueprint for thriving in and out of symbiosis.</title>
        <authorList>
            <person name="Dmytrenko O."/>
            <person name="Russell S.L."/>
            <person name="Loo W.T."/>
            <person name="Fontanez K.M."/>
            <person name="Liao L."/>
            <person name="Roeselers G."/>
            <person name="Sharma R."/>
            <person name="Stewart F.J."/>
            <person name="Newton I.L."/>
            <person name="Woyke T."/>
            <person name="Wu D."/>
            <person name="Lang J.M."/>
            <person name="Eisen J.A."/>
            <person name="Cavanaugh C.M."/>
        </authorList>
    </citation>
    <scope>NUCLEOTIDE SEQUENCE [LARGE SCALE GENOMIC DNA]</scope>
    <source>
        <strain evidence="9 11">WH</strain>
    </source>
</reference>
<comment type="catalytic activity">
    <reaction evidence="6 7 8">
        <text>alpha-D-glucose 6-phosphate = beta-D-fructose 6-phosphate</text>
        <dbReference type="Rhea" id="RHEA:11816"/>
        <dbReference type="ChEBI" id="CHEBI:57634"/>
        <dbReference type="ChEBI" id="CHEBI:58225"/>
        <dbReference type="EC" id="5.3.1.9"/>
    </reaction>
</comment>
<dbReference type="EMBL" id="MPNX01000003">
    <property type="protein sequence ID" value="OOY35759.1"/>
    <property type="molecule type" value="Genomic_DNA"/>
</dbReference>
<keyword evidence="11" id="KW-1185">Reference proteome</keyword>
<comment type="caution">
    <text evidence="9">The sequence shown here is derived from an EMBL/GenBank/DDBJ whole genome shotgun (WGS) entry which is preliminary data.</text>
</comment>
<feature type="active site" evidence="7">
    <location>
        <position position="500"/>
    </location>
</feature>
<dbReference type="InterPro" id="IPR035482">
    <property type="entry name" value="SIS_PGI_2"/>
</dbReference>
<evidence type="ECO:0000256" key="8">
    <source>
        <dbReference type="RuleBase" id="RU000612"/>
    </source>
</evidence>
<evidence type="ECO:0000256" key="7">
    <source>
        <dbReference type="HAMAP-Rule" id="MF_00473"/>
    </source>
</evidence>
<dbReference type="PANTHER" id="PTHR11469">
    <property type="entry name" value="GLUCOSE-6-PHOSPHATE ISOMERASE"/>
    <property type="match status" value="1"/>
</dbReference>
<dbReference type="PROSITE" id="PS00174">
    <property type="entry name" value="P_GLUCOSE_ISOMERASE_2"/>
    <property type="match status" value="1"/>
</dbReference>
<dbReference type="GO" id="GO:0097367">
    <property type="term" value="F:carbohydrate derivative binding"/>
    <property type="evidence" value="ECO:0007669"/>
    <property type="project" value="InterPro"/>
</dbReference>
<name>A0A0B0HAC7_SOVGS</name>
<keyword evidence="4 7" id="KW-0324">Glycolysis</keyword>
<keyword evidence="7" id="KW-0963">Cytoplasm</keyword>
<dbReference type="EMBL" id="JRAA01000001">
    <property type="protein sequence ID" value="KHF25632.1"/>
    <property type="molecule type" value="Genomic_DNA"/>
</dbReference>
<comment type="subcellular location">
    <subcellularLocation>
        <location evidence="7">Cytoplasm</location>
    </subcellularLocation>
</comment>
<evidence type="ECO:0000313" key="9">
    <source>
        <dbReference type="EMBL" id="KHF25632.1"/>
    </source>
</evidence>
<dbReference type="InterPro" id="IPR023096">
    <property type="entry name" value="G6P_Isomerase_C"/>
</dbReference>
<dbReference type="GeneID" id="86991010"/>
<keyword evidence="5 7" id="KW-0413">Isomerase</keyword>
<evidence type="ECO:0000256" key="2">
    <source>
        <dbReference type="ARBA" id="ARBA00006604"/>
    </source>
</evidence>
<evidence type="ECO:0000256" key="5">
    <source>
        <dbReference type="ARBA" id="ARBA00023235"/>
    </source>
</evidence>
<feature type="active site" evidence="7">
    <location>
        <position position="389"/>
    </location>
</feature>
<dbReference type="SUPFAM" id="SSF53697">
    <property type="entry name" value="SIS domain"/>
    <property type="match status" value="1"/>
</dbReference>
<evidence type="ECO:0000256" key="4">
    <source>
        <dbReference type="ARBA" id="ARBA00023152"/>
    </source>
</evidence>
<dbReference type="PROSITE" id="PS00765">
    <property type="entry name" value="P_GLUCOSE_ISOMERASE_1"/>
    <property type="match status" value="1"/>
</dbReference>
<evidence type="ECO:0000313" key="10">
    <source>
        <dbReference type="EMBL" id="OOY35759.1"/>
    </source>
</evidence>
<dbReference type="EC" id="5.3.1.9" evidence="7"/>
<dbReference type="Gene3D" id="1.10.1390.10">
    <property type="match status" value="1"/>
</dbReference>
<dbReference type="NCBIfam" id="NF001211">
    <property type="entry name" value="PRK00179.1"/>
    <property type="match status" value="1"/>
</dbReference>
<gene>
    <name evidence="9" type="primary">gpi</name>
    <name evidence="7" type="synonym">pgi</name>
    <name evidence="10" type="ORF">BOV88_03735</name>
    <name evidence="9" type="ORF">JV46_18220</name>
</gene>
<evidence type="ECO:0000256" key="3">
    <source>
        <dbReference type="ARBA" id="ARBA00022432"/>
    </source>
</evidence>
<dbReference type="Pfam" id="PF00342">
    <property type="entry name" value="PGI"/>
    <property type="match status" value="1"/>
</dbReference>
<dbReference type="AlphaFoldDB" id="A0A0B0HAC7"/>
<evidence type="ECO:0000256" key="1">
    <source>
        <dbReference type="ARBA" id="ARBA00004926"/>
    </source>
</evidence>
<sequence>MKVEKYDITATDSWSALKKLTRSISELRISELYAADNSRVEKYSLKCAGVYLDFSKNLVDENVRRALLDLLSESPFEEQREAMFRGYAINTTEQRPVLHTALRSDKQMLADDGLENLGTQIEAQKQHIKEVSDKIRSGNWRGSSGRQVTDVINLGIGGSDLGPRMVCEALKEFAHPSVRCHFVSNVDGELINSTLKKLDPETTLVIISSKTFTTQETLLNANTAAAWFREHLSLENPYATSHFIGVTASPENAIKLGVLEENLLEFWDWVGGRYSLWSTIGLSIAISLGYERFEKLLNGAREMDRHFRSSPADQNMPVIMALLGLWYTDFFDAESQAVIPYCQRMVEFPTYLQQLDMESNGKLVMHDGSAVNCKTGPIVWGQTGTNGQHSFFQLLHQGSHMVPVDFIGVLKDKMSSPDHHRVLLANMLAQSAALMQGKQAEESEPYRHYPGNRPSNVILMDELSPYTLGALIALYEHKVFVQGCLWNINSFDQWGVELGKVLADKLLSEESDKSDLDDSTRTLLAAVDATL</sequence>
<protein>
    <recommendedName>
        <fullName evidence="7">Glucose-6-phosphate isomerase</fullName>
        <shortName evidence="7">GPI</shortName>
        <ecNumber evidence="7">5.3.1.9</ecNumber>
    </recommendedName>
    <alternativeName>
        <fullName evidence="7">Phosphoglucose isomerase</fullName>
        <shortName evidence="7">PGI</shortName>
    </alternativeName>
    <alternativeName>
        <fullName evidence="7">Phosphohexose isomerase</fullName>
        <shortName evidence="7">PHI</shortName>
    </alternativeName>
</protein>
<comment type="function">
    <text evidence="7">Catalyzes the reversible isomerization of glucose-6-phosphate to fructose-6-phosphate.</text>
</comment>
<dbReference type="InterPro" id="IPR035476">
    <property type="entry name" value="SIS_PGI_1"/>
</dbReference>
<dbReference type="Proteomes" id="UP000030856">
    <property type="component" value="Unassembled WGS sequence"/>
</dbReference>
<dbReference type="RefSeq" id="WP_043115297.1">
    <property type="nucleotide sequence ID" value="NZ_JRAA01000001.1"/>
</dbReference>
<reference evidence="10 12" key="2">
    <citation type="submission" date="2016-11" db="EMBL/GenBank/DDBJ databases">
        <title>Mixed transmission modes and dynamic genome evolution in an obligate animal-bacterial symbiosis.</title>
        <authorList>
            <person name="Russell S.L."/>
            <person name="Corbett-Detig R.B."/>
            <person name="Cavanaugh C.M."/>
        </authorList>
    </citation>
    <scope>NUCLEOTIDE SEQUENCE [LARGE SCALE GENOMIC DNA]</scope>
    <source>
        <strain evidence="10">MA-KB16</strain>
    </source>
</reference>
<dbReference type="GO" id="GO:0048029">
    <property type="term" value="F:monosaccharide binding"/>
    <property type="evidence" value="ECO:0007669"/>
    <property type="project" value="TreeGrafter"/>
</dbReference>
<dbReference type="CDD" id="cd05015">
    <property type="entry name" value="SIS_PGI_1"/>
    <property type="match status" value="1"/>
</dbReference>
<dbReference type="PANTHER" id="PTHR11469:SF1">
    <property type="entry name" value="GLUCOSE-6-PHOSPHATE ISOMERASE"/>
    <property type="match status" value="1"/>
</dbReference>
<evidence type="ECO:0000313" key="11">
    <source>
        <dbReference type="Proteomes" id="UP000030856"/>
    </source>
</evidence>